<dbReference type="Pfam" id="PF00754">
    <property type="entry name" value="F5_F8_type_C"/>
    <property type="match status" value="1"/>
</dbReference>
<dbReference type="SUPFAM" id="SSF49785">
    <property type="entry name" value="Galactose-binding domain-like"/>
    <property type="match status" value="1"/>
</dbReference>
<dbReference type="PROSITE" id="PS50011">
    <property type="entry name" value="PROTEIN_KINASE_DOM"/>
    <property type="match status" value="1"/>
</dbReference>
<evidence type="ECO:0000256" key="9">
    <source>
        <dbReference type="ARBA" id="ARBA00023157"/>
    </source>
</evidence>
<dbReference type="InterPro" id="IPR048525">
    <property type="entry name" value="DDR1-2_DS-like"/>
</dbReference>
<evidence type="ECO:0000313" key="17">
    <source>
        <dbReference type="Proteomes" id="UP001652627"/>
    </source>
</evidence>
<dbReference type="PROSITE" id="PS00109">
    <property type="entry name" value="PROTEIN_KINASE_TYR"/>
    <property type="match status" value="1"/>
</dbReference>
<keyword evidence="7 13" id="KW-1133">Transmembrane helix</keyword>
<comment type="subcellular location">
    <subcellularLocation>
        <location evidence="1">Cell membrane</location>
        <topology evidence="1">Single-pass type I membrane protein</topology>
    </subcellularLocation>
</comment>
<evidence type="ECO:0000256" key="7">
    <source>
        <dbReference type="ARBA" id="ARBA00022989"/>
    </source>
</evidence>
<feature type="transmembrane region" description="Helical" evidence="13">
    <location>
        <begin position="694"/>
        <end position="714"/>
    </location>
</feature>
<evidence type="ECO:0000256" key="5">
    <source>
        <dbReference type="ARBA" id="ARBA00022741"/>
    </source>
</evidence>
<protein>
    <submittedName>
        <fullName evidence="18">Epithelial discoidin domain-containing receptor 1 isoform X1</fullName>
    </submittedName>
</protein>
<dbReference type="Gene3D" id="2.60.120.1190">
    <property type="match status" value="1"/>
</dbReference>
<proteinExistence type="predicted"/>
<evidence type="ECO:0000256" key="6">
    <source>
        <dbReference type="ARBA" id="ARBA00022840"/>
    </source>
</evidence>
<feature type="transmembrane region" description="Helical" evidence="13">
    <location>
        <begin position="729"/>
        <end position="751"/>
    </location>
</feature>
<dbReference type="SMART" id="SM00219">
    <property type="entry name" value="TyrKc"/>
    <property type="match status" value="1"/>
</dbReference>
<organism evidence="17 18">
    <name type="scientific">Apteryx mantelli</name>
    <name type="common">North Island brown kiwi</name>
    <dbReference type="NCBI Taxonomy" id="2696672"/>
    <lineage>
        <taxon>Eukaryota</taxon>
        <taxon>Metazoa</taxon>
        <taxon>Chordata</taxon>
        <taxon>Craniata</taxon>
        <taxon>Vertebrata</taxon>
        <taxon>Euteleostomi</taxon>
        <taxon>Archelosauria</taxon>
        <taxon>Archosauria</taxon>
        <taxon>Dinosauria</taxon>
        <taxon>Saurischia</taxon>
        <taxon>Theropoda</taxon>
        <taxon>Coelurosauria</taxon>
        <taxon>Aves</taxon>
        <taxon>Palaeognathae</taxon>
        <taxon>Apterygiformes</taxon>
        <taxon>Apterygidae</taxon>
        <taxon>Apteryx</taxon>
    </lineage>
</organism>
<evidence type="ECO:0000313" key="18">
    <source>
        <dbReference type="RefSeq" id="XP_067169775.1"/>
    </source>
</evidence>
<evidence type="ECO:0000256" key="11">
    <source>
        <dbReference type="ARBA" id="ARBA00023180"/>
    </source>
</evidence>
<dbReference type="InterPro" id="IPR011009">
    <property type="entry name" value="Kinase-like_dom_sf"/>
</dbReference>
<dbReference type="PROSITE" id="PS01285">
    <property type="entry name" value="FA58C_1"/>
    <property type="match status" value="1"/>
</dbReference>
<dbReference type="PROSITE" id="PS01286">
    <property type="entry name" value="FA58C_2"/>
    <property type="match status" value="1"/>
</dbReference>
<evidence type="ECO:0000256" key="12">
    <source>
        <dbReference type="SAM" id="MobiDB-lite"/>
    </source>
</evidence>
<reference evidence="18" key="1">
    <citation type="submission" date="2025-08" db="UniProtKB">
        <authorList>
            <consortium name="RefSeq"/>
        </authorList>
    </citation>
    <scope>IDENTIFICATION</scope>
    <source>
        <tissue evidence="18">Blood</tissue>
    </source>
</reference>
<keyword evidence="6" id="KW-0067">ATP-binding</keyword>
<accession>A0ABM4FXV1</accession>
<feature type="region of interest" description="Disordered" evidence="12">
    <location>
        <begin position="559"/>
        <end position="583"/>
    </location>
</feature>
<dbReference type="InterPro" id="IPR000719">
    <property type="entry name" value="Prot_kinase_dom"/>
</dbReference>
<dbReference type="Pfam" id="PF21114">
    <property type="entry name" value="DDR1-2_DS-like"/>
    <property type="match status" value="1"/>
</dbReference>
<keyword evidence="3 13" id="KW-0812">Transmembrane</keyword>
<keyword evidence="11" id="KW-0325">Glycoprotein</keyword>
<dbReference type="PANTHER" id="PTHR24416">
    <property type="entry name" value="TYROSINE-PROTEIN KINASE RECEPTOR"/>
    <property type="match status" value="1"/>
</dbReference>
<dbReference type="PROSITE" id="PS50022">
    <property type="entry name" value="FA58C_3"/>
    <property type="match status" value="1"/>
</dbReference>
<keyword evidence="4 14" id="KW-0732">Signal</keyword>
<keyword evidence="2" id="KW-1003">Cell membrane</keyword>
<dbReference type="Proteomes" id="UP001652627">
    <property type="component" value="Chromosome 32"/>
</dbReference>
<dbReference type="Gene3D" id="3.30.200.20">
    <property type="entry name" value="Phosphorylase Kinase, domain 1"/>
    <property type="match status" value="1"/>
</dbReference>
<dbReference type="PANTHER" id="PTHR24416:SF333">
    <property type="entry name" value="EPITHELIAL DISCOIDIN DOMAIN-CONTAINING RECEPTOR 1"/>
    <property type="match status" value="1"/>
</dbReference>
<evidence type="ECO:0000259" key="15">
    <source>
        <dbReference type="PROSITE" id="PS50011"/>
    </source>
</evidence>
<keyword evidence="8 13" id="KW-0472">Membrane</keyword>
<dbReference type="InterPro" id="IPR020635">
    <property type="entry name" value="Tyr_kinase_cat_dom"/>
</dbReference>
<dbReference type="InterPro" id="IPR050122">
    <property type="entry name" value="RTK"/>
</dbReference>
<feature type="signal peptide" evidence="14">
    <location>
        <begin position="1"/>
        <end position="26"/>
    </location>
</feature>
<feature type="transmembrane region" description="Helical" evidence="13">
    <location>
        <begin position="441"/>
        <end position="462"/>
    </location>
</feature>
<keyword evidence="10 18" id="KW-0675">Receptor</keyword>
<dbReference type="InterPro" id="IPR008266">
    <property type="entry name" value="Tyr_kinase_AS"/>
</dbReference>
<dbReference type="InterPro" id="IPR008979">
    <property type="entry name" value="Galactose-bd-like_sf"/>
</dbReference>
<dbReference type="RefSeq" id="XP_067169775.1">
    <property type="nucleotide sequence ID" value="XM_067313674.1"/>
</dbReference>
<dbReference type="GeneID" id="106496346"/>
<feature type="compositionally biased region" description="Basic and acidic residues" evidence="12">
    <location>
        <begin position="506"/>
        <end position="516"/>
    </location>
</feature>
<dbReference type="Gene3D" id="2.60.120.260">
    <property type="entry name" value="Galactose-binding domain-like"/>
    <property type="match status" value="1"/>
</dbReference>
<evidence type="ECO:0000256" key="3">
    <source>
        <dbReference type="ARBA" id="ARBA00022692"/>
    </source>
</evidence>
<dbReference type="Gene3D" id="1.10.510.10">
    <property type="entry name" value="Transferase(Phosphotransferase) domain 1"/>
    <property type="match status" value="1"/>
</dbReference>
<evidence type="ECO:0000256" key="14">
    <source>
        <dbReference type="SAM" id="SignalP"/>
    </source>
</evidence>
<evidence type="ECO:0000256" key="4">
    <source>
        <dbReference type="ARBA" id="ARBA00022729"/>
    </source>
</evidence>
<feature type="region of interest" description="Disordered" evidence="12">
    <location>
        <begin position="495"/>
        <end position="516"/>
    </location>
</feature>
<dbReference type="InterPro" id="IPR001245">
    <property type="entry name" value="Ser-Thr/Tyr_kinase_cat_dom"/>
</dbReference>
<dbReference type="SMART" id="SM00231">
    <property type="entry name" value="FA58C"/>
    <property type="match status" value="1"/>
</dbReference>
<evidence type="ECO:0000256" key="1">
    <source>
        <dbReference type="ARBA" id="ARBA00004251"/>
    </source>
</evidence>
<keyword evidence="17" id="KW-1185">Reference proteome</keyword>
<sequence>MGPLGLAAPPLLLLVLVLVATAGAQASELELDGLLDLGRCRYALGMQDGAIPDSRLAASSAWSESTAARHARLGRSDGDGAWCPAGPVYPDEAEFLEVDLGHLHVVTLVATQGRHAGGHGKEFARAYRLRYSRDRRRWLRWRDRWGAEVIAGNEDPEAVVLKDLAPAVVARALRIYPRADRVMSVCLRLELYGCPWRPGLLSYTAPEGQVMALHPAPVVLNDSTYDGHSVGQLRSGGLGQLADGVLGLDDFARSRERRLWPGYDYVGWRRPPGSRPRLRLDFQFERPRAFRAMQVHCNNMHTRGVSIFSEVECWFKKNLATAWEPTPVTHSLAGAVKDPSARLVTVPLGGRQALFIQCHFFFANEWMLFSEVTFLSDVVEEAAGTSGRPPAAPPDPWAWDAPEDLGPPWHGEAAANLTAQDVEEAKAGQPIAKDDTSHTSILIGCLVAIILLLLVVIFLILWRQYWKKILGKAQRRVSEDDLTAQLSAPGDAVVINNATGAPRGPPRYERIRPGRGDYQEPLRWPPACPHPPHSPPGPAAPLANPAYRLLLATYAQPMGGAARPPPDGAKPINTDGPAEPEGGAGAYAEADVTGGTAYAVPGPAPSPAPSPTLPDFPRRRLRFREKLGEGQFGEVHLCEVEEPQALGPLGAAAPPPGRPLLVAVKVLRPDATKNARRDFLQEARTLGRLRDPNIVRLLGVCAGAGPLCIVTEYMEHGDLHQFLGGPHGAALSLGALVHVAAQIASGMRFLAGRNVVHRDLATRNCLVGAGGTVKVADFGMSRPLYGAHYYRVRGRALLPIRWMAWESILLGTFSPASDAWAFGVTLWEVLTRCRRQPYGELSDEQVIANAGHHFRARGRQEYLPCPPGCPPELRAAMLRCWARAAADRPSFGLLHRLLRRGLPPA</sequence>
<name>A0ABM4FXV1_9AVES</name>
<gene>
    <name evidence="18" type="primary">DDR1</name>
</gene>
<feature type="domain" description="F5/8 type C" evidence="16">
    <location>
        <begin position="40"/>
        <end position="194"/>
    </location>
</feature>
<evidence type="ECO:0000256" key="13">
    <source>
        <dbReference type="SAM" id="Phobius"/>
    </source>
</evidence>
<feature type="domain" description="Protein kinase" evidence="15">
    <location>
        <begin position="621"/>
        <end position="898"/>
    </location>
</feature>
<evidence type="ECO:0000256" key="10">
    <source>
        <dbReference type="ARBA" id="ARBA00023170"/>
    </source>
</evidence>
<evidence type="ECO:0000259" key="16">
    <source>
        <dbReference type="PROSITE" id="PS50022"/>
    </source>
</evidence>
<dbReference type="CDD" id="cd00057">
    <property type="entry name" value="FA58C"/>
    <property type="match status" value="1"/>
</dbReference>
<evidence type="ECO:0000256" key="2">
    <source>
        <dbReference type="ARBA" id="ARBA00022475"/>
    </source>
</evidence>
<dbReference type="Pfam" id="PF07714">
    <property type="entry name" value="PK_Tyr_Ser-Thr"/>
    <property type="match status" value="1"/>
</dbReference>
<evidence type="ECO:0000256" key="8">
    <source>
        <dbReference type="ARBA" id="ARBA00023136"/>
    </source>
</evidence>
<dbReference type="InterPro" id="IPR000421">
    <property type="entry name" value="FA58C"/>
</dbReference>
<keyword evidence="9" id="KW-1015">Disulfide bond</keyword>
<feature type="chain" id="PRO_5045825486" evidence="14">
    <location>
        <begin position="27"/>
        <end position="905"/>
    </location>
</feature>
<keyword evidence="5" id="KW-0547">Nucleotide-binding</keyword>
<dbReference type="SUPFAM" id="SSF56112">
    <property type="entry name" value="Protein kinase-like (PK-like)"/>
    <property type="match status" value="1"/>
</dbReference>
<dbReference type="PRINTS" id="PR00109">
    <property type="entry name" value="TYRKINASE"/>
</dbReference>